<protein>
    <submittedName>
        <fullName evidence="1">Uncharacterized protein</fullName>
    </submittedName>
</protein>
<sequence length="141" mass="15913">FTGTLEMPDLRDYNLANAREKLEIERLAGLFEDDDLAAELNSYNEKLALIQRGIDTDWMVLPLQNAFDHKHSLFVEGGTQNLRWGVDASYNGANGVMKGSGRDRYSVGFSLDYRMKKLQVRNTVSFIHAKSNESPYGSFGD</sequence>
<evidence type="ECO:0000313" key="1">
    <source>
        <dbReference type="EMBL" id="EJW91032.1"/>
    </source>
</evidence>
<name>J9FN83_9ZZZZ</name>
<accession>J9FN83</accession>
<organism evidence="1">
    <name type="scientific">gut metagenome</name>
    <dbReference type="NCBI Taxonomy" id="749906"/>
    <lineage>
        <taxon>unclassified sequences</taxon>
        <taxon>metagenomes</taxon>
        <taxon>organismal metagenomes</taxon>
    </lineage>
</organism>
<comment type="caution">
    <text evidence="1">The sequence shown here is derived from an EMBL/GenBank/DDBJ whole genome shotgun (WGS) entry which is preliminary data.</text>
</comment>
<proteinExistence type="predicted"/>
<dbReference type="SUPFAM" id="SSF56935">
    <property type="entry name" value="Porins"/>
    <property type="match status" value="1"/>
</dbReference>
<gene>
    <name evidence="1" type="ORF">EVA_20861</name>
</gene>
<feature type="non-terminal residue" evidence="1">
    <location>
        <position position="141"/>
    </location>
</feature>
<reference evidence="1" key="1">
    <citation type="journal article" date="2012" name="PLoS ONE">
        <title>Gene sets for utilization of primary and secondary nutrition supplies in the distal gut of endangered iberian lynx.</title>
        <authorList>
            <person name="Alcaide M."/>
            <person name="Messina E."/>
            <person name="Richter M."/>
            <person name="Bargiela R."/>
            <person name="Peplies J."/>
            <person name="Huws S.A."/>
            <person name="Newbold C.J."/>
            <person name="Golyshin P.N."/>
            <person name="Simon M.A."/>
            <person name="Lopez G."/>
            <person name="Yakimov M.M."/>
            <person name="Ferrer M."/>
        </authorList>
    </citation>
    <scope>NUCLEOTIDE SEQUENCE</scope>
</reference>
<dbReference type="EMBL" id="AMCI01008452">
    <property type="protein sequence ID" value="EJW91032.1"/>
    <property type="molecule type" value="Genomic_DNA"/>
</dbReference>
<dbReference type="AlphaFoldDB" id="J9FN83"/>
<feature type="non-terminal residue" evidence="1">
    <location>
        <position position="1"/>
    </location>
</feature>